<dbReference type="PANTHER" id="PTHR11069">
    <property type="entry name" value="GLUCOSYLCERAMIDASE"/>
    <property type="match status" value="1"/>
</dbReference>
<dbReference type="EMBL" id="LELK01000015">
    <property type="protein sequence ID" value="KMM35822.1"/>
    <property type="molecule type" value="Genomic_DNA"/>
</dbReference>
<dbReference type="GO" id="GO:0004348">
    <property type="term" value="F:glucosylceramidase activity"/>
    <property type="evidence" value="ECO:0007669"/>
    <property type="project" value="InterPro"/>
</dbReference>
<feature type="domain" description="Glycosyl hydrolase family 30 TIM-barrel" evidence="5">
    <location>
        <begin position="49"/>
        <end position="381"/>
    </location>
</feature>
<dbReference type="STRING" id="157733.AB986_20425"/>
<evidence type="ECO:0000256" key="2">
    <source>
        <dbReference type="ARBA" id="ARBA00022729"/>
    </source>
</evidence>
<feature type="domain" description="Glycosyl hydrolase family 30 beta sandwich" evidence="6">
    <location>
        <begin position="384"/>
        <end position="444"/>
    </location>
</feature>
<gene>
    <name evidence="7" type="ORF">AB986_20425</name>
</gene>
<protein>
    <submittedName>
        <fullName evidence="7">Glucosylceramidase</fullName>
    </submittedName>
</protein>
<dbReference type="GO" id="GO:0006680">
    <property type="term" value="P:glucosylceramide catabolic process"/>
    <property type="evidence" value="ECO:0007669"/>
    <property type="project" value="TreeGrafter"/>
</dbReference>
<dbReference type="Pfam" id="PF17189">
    <property type="entry name" value="Glyco_hydro_30C"/>
    <property type="match status" value="1"/>
</dbReference>
<dbReference type="PANTHER" id="PTHR11069:SF23">
    <property type="entry name" value="LYSOSOMAL ACID GLUCOSYLCERAMIDASE"/>
    <property type="match status" value="1"/>
</dbReference>
<dbReference type="Proteomes" id="UP000035996">
    <property type="component" value="Unassembled WGS sequence"/>
</dbReference>
<dbReference type="PATRIC" id="fig|157733.3.peg.1892"/>
<proteinExistence type="inferred from homology"/>
<dbReference type="InterPro" id="IPR017853">
    <property type="entry name" value="GH"/>
</dbReference>
<dbReference type="Pfam" id="PF02055">
    <property type="entry name" value="Glyco_hydro_30"/>
    <property type="match status" value="1"/>
</dbReference>
<comment type="caution">
    <text evidence="7">The sequence shown here is derived from an EMBL/GenBank/DDBJ whole genome shotgun (WGS) entry which is preliminary data.</text>
</comment>
<comment type="similarity">
    <text evidence="1 4">Belongs to the glycosyl hydrolase 30 family.</text>
</comment>
<keyword evidence="4" id="KW-0326">Glycosidase</keyword>
<reference evidence="7" key="1">
    <citation type="submission" date="2015-06" db="EMBL/GenBank/DDBJ databases">
        <authorList>
            <person name="Liu B."/>
            <person name="Wang J."/>
            <person name="Zhu Y."/>
            <person name="Liu G."/>
            <person name="Chen Q."/>
            <person name="Zheng C."/>
            <person name="Che J."/>
            <person name="Ge C."/>
            <person name="Shi H."/>
            <person name="Pan Z."/>
            <person name="Liu X."/>
        </authorList>
    </citation>
    <scope>NUCLEOTIDE SEQUENCE [LARGE SCALE GENOMIC DNA]</scope>
    <source>
        <strain evidence="7">DSM 16346</strain>
    </source>
</reference>
<keyword evidence="8" id="KW-1185">Reference proteome</keyword>
<dbReference type="InterPro" id="IPR013780">
    <property type="entry name" value="Glyco_hydro_b"/>
</dbReference>
<evidence type="ECO:0000313" key="7">
    <source>
        <dbReference type="EMBL" id="KMM35822.1"/>
    </source>
</evidence>
<keyword evidence="3 4" id="KW-0378">Hydrolase</keyword>
<evidence type="ECO:0000259" key="5">
    <source>
        <dbReference type="Pfam" id="PF02055"/>
    </source>
</evidence>
<evidence type="ECO:0000256" key="3">
    <source>
        <dbReference type="ARBA" id="ARBA00022801"/>
    </source>
</evidence>
<dbReference type="InterPro" id="IPR001139">
    <property type="entry name" value="Glyco_hydro_30"/>
</dbReference>
<dbReference type="Gene3D" id="3.20.20.80">
    <property type="entry name" value="Glycosidases"/>
    <property type="match status" value="1"/>
</dbReference>
<accession>A0A0J6FN77</accession>
<evidence type="ECO:0000256" key="1">
    <source>
        <dbReference type="ARBA" id="ARBA00005382"/>
    </source>
</evidence>
<organism evidence="7 8">
    <name type="scientific">Guptibacillus hwajinpoensis</name>
    <dbReference type="NCBI Taxonomy" id="208199"/>
    <lineage>
        <taxon>Bacteria</taxon>
        <taxon>Bacillati</taxon>
        <taxon>Bacillota</taxon>
        <taxon>Bacilli</taxon>
        <taxon>Bacillales</taxon>
        <taxon>Guptibacillaceae</taxon>
        <taxon>Guptibacillus</taxon>
    </lineage>
</organism>
<name>A0A0J6FN77_9BACL</name>
<dbReference type="AlphaFoldDB" id="A0A0J6FN77"/>
<sequence length="446" mass="50557">MKTKTITHIQSARDNGDLLKVKEPLQVSSHSNENATQISIDPKQTYQTILGFGGAFTEASAYTLSLISEEKRNEIIHRYFHPEEGLGYRFGRTHINSCDFSLGNYTYVEDYDTSLSTFSIEREKELVIPLIKDATKVAGDKLSIVSSPWSPPPWMKDSNEMNHGGKLLPEYNSLWADYYMKYVDAMETEGIPIWGLTIQNEPEAKQVWDSCLYTAEEERDFIKNYLGPAIRKSGREELKVIIWDHNRDVVYERASKVLSDPEAAQYVWGTGLHWYVSEEFENLSKVHDAFPDKHLIFTEGCIEGGVQLGAWHTGERYARNIMGDLNNYLEAWIDWNIVLNEDGGPNHVGNYCDAPVIVDTKTGEVHYNSSFYYIGHFSKYVKPGAVRISCTASNSDIQLTAFRNQSGEIVVILMNEKDEEHAVNLEIEGQNVAAMMPAHSISTILI</sequence>
<dbReference type="InterPro" id="IPR033453">
    <property type="entry name" value="Glyco_hydro_30_TIM-barrel"/>
</dbReference>
<dbReference type="GO" id="GO:0016020">
    <property type="term" value="C:membrane"/>
    <property type="evidence" value="ECO:0007669"/>
    <property type="project" value="GOC"/>
</dbReference>
<evidence type="ECO:0000259" key="6">
    <source>
        <dbReference type="Pfam" id="PF17189"/>
    </source>
</evidence>
<dbReference type="SUPFAM" id="SSF51445">
    <property type="entry name" value="(Trans)glycosidases"/>
    <property type="match status" value="1"/>
</dbReference>
<dbReference type="RefSeq" id="WP_048313497.1">
    <property type="nucleotide sequence ID" value="NZ_CP119526.1"/>
</dbReference>
<dbReference type="InterPro" id="IPR033452">
    <property type="entry name" value="GH30_C"/>
</dbReference>
<dbReference type="PRINTS" id="PR00843">
    <property type="entry name" value="GLHYDRLASE30"/>
</dbReference>
<evidence type="ECO:0000313" key="8">
    <source>
        <dbReference type="Proteomes" id="UP000035996"/>
    </source>
</evidence>
<evidence type="ECO:0000256" key="4">
    <source>
        <dbReference type="RuleBase" id="RU361188"/>
    </source>
</evidence>
<keyword evidence="2" id="KW-0732">Signal</keyword>
<dbReference type="Gene3D" id="2.60.40.1180">
    <property type="entry name" value="Golgi alpha-mannosidase II"/>
    <property type="match status" value="1"/>
</dbReference>